<dbReference type="GO" id="GO:0030170">
    <property type="term" value="F:pyridoxal phosphate binding"/>
    <property type="evidence" value="ECO:0007669"/>
    <property type="project" value="UniProtKB-UniRule"/>
</dbReference>
<proteinExistence type="inferred from homology"/>
<dbReference type="CDD" id="cd00635">
    <property type="entry name" value="PLPDE_III_YBL036c_like"/>
    <property type="match status" value="1"/>
</dbReference>
<dbReference type="Proteomes" id="UP000185434">
    <property type="component" value="Chromosome"/>
</dbReference>
<comment type="similarity">
    <text evidence="2 4">Belongs to the pyridoxal phosphate-binding protein YggS/PROSC family.</text>
</comment>
<dbReference type="PANTHER" id="PTHR10146">
    <property type="entry name" value="PROLINE SYNTHETASE CO-TRANSCRIBED BACTERIAL HOMOLOG PROTEIN"/>
    <property type="match status" value="1"/>
</dbReference>
<keyword evidence="7" id="KW-1185">Reference proteome</keyword>
<dbReference type="EMBL" id="CP009247">
    <property type="protein sequence ID" value="APT89218.1"/>
    <property type="molecule type" value="Genomic_DNA"/>
</dbReference>
<organism evidence="6 7">
    <name type="scientific">Corynebacterium frankenforstense DSM 45800</name>
    <dbReference type="NCBI Taxonomy" id="1437875"/>
    <lineage>
        <taxon>Bacteria</taxon>
        <taxon>Bacillati</taxon>
        <taxon>Actinomycetota</taxon>
        <taxon>Actinomycetes</taxon>
        <taxon>Mycobacteriales</taxon>
        <taxon>Corynebacteriaceae</taxon>
        <taxon>Corynebacterium</taxon>
    </lineage>
</organism>
<protein>
    <recommendedName>
        <fullName evidence="2">Pyridoxal phosphate homeostasis protein</fullName>
        <shortName evidence="2">PLP homeostasis protein</shortName>
    </recommendedName>
</protein>
<feature type="domain" description="Alanine racemase N-terminal" evidence="5">
    <location>
        <begin position="20"/>
        <end position="236"/>
    </location>
</feature>
<evidence type="ECO:0000256" key="3">
    <source>
        <dbReference type="PIRSR" id="PIRSR004848-1"/>
    </source>
</evidence>
<dbReference type="OrthoDB" id="9804072at2"/>
<gene>
    <name evidence="6" type="ORF">CFRA_08055</name>
</gene>
<dbReference type="Gene3D" id="3.20.20.10">
    <property type="entry name" value="Alanine racemase"/>
    <property type="match status" value="1"/>
</dbReference>
<comment type="function">
    <text evidence="2">Pyridoxal 5'-phosphate (PLP)-binding protein, which is involved in PLP homeostasis.</text>
</comment>
<dbReference type="RefSeq" id="WP_075664203.1">
    <property type="nucleotide sequence ID" value="NZ_CP009247.1"/>
</dbReference>
<dbReference type="PIRSF" id="PIRSF004848">
    <property type="entry name" value="YBL036c_PLPDEIII"/>
    <property type="match status" value="1"/>
</dbReference>
<dbReference type="InterPro" id="IPR029066">
    <property type="entry name" value="PLP-binding_barrel"/>
</dbReference>
<keyword evidence="1 2" id="KW-0663">Pyridoxal phosphate</keyword>
<reference evidence="6 7" key="1">
    <citation type="submission" date="2014-08" db="EMBL/GenBank/DDBJ databases">
        <title>Complete genome sequence of Corynebacterium frankenforstense ST18(T) (=DSM 45800(T)), isolated from raw cow milk.</title>
        <authorList>
            <person name="Ruckert C."/>
            <person name="Albersmeier A."/>
            <person name="Winkler A."/>
            <person name="Lipski A."/>
            <person name="Kalinowski J."/>
        </authorList>
    </citation>
    <scope>NUCLEOTIDE SEQUENCE [LARGE SCALE GENOMIC DNA]</scope>
    <source>
        <strain evidence="6 7">ST18</strain>
    </source>
</reference>
<evidence type="ECO:0000259" key="5">
    <source>
        <dbReference type="Pfam" id="PF01168"/>
    </source>
</evidence>
<sequence length="238" mass="24662">MTEIDDVAPERAAELRAALARVKDRVSDAERAAGREPGSVRLLPVSKFHPVGDIAALAAAGVESFGENREQEAREKAAALPGVKFHMIGQIQTKKANSVARWAAVVESVDSVRLAGKLDRGVALAVERGERAEGELPCLVQWSADGDPERGGVPDADLDAVCAAVADAAHLRLAGLMCVPPLGADAEETFTRARAIVDNLGDGMILSAGMSADLEAAVAAGSDLVRVGTGIFGPRPLA</sequence>
<evidence type="ECO:0000256" key="2">
    <source>
        <dbReference type="HAMAP-Rule" id="MF_02087"/>
    </source>
</evidence>
<evidence type="ECO:0000256" key="4">
    <source>
        <dbReference type="RuleBase" id="RU004514"/>
    </source>
</evidence>
<dbReference type="KEGG" id="cfk:CFRA_08055"/>
<accession>A0A1L7CTX3</accession>
<dbReference type="STRING" id="1437875.CFRA_08055"/>
<dbReference type="Pfam" id="PF01168">
    <property type="entry name" value="Ala_racemase_N"/>
    <property type="match status" value="1"/>
</dbReference>
<evidence type="ECO:0000313" key="6">
    <source>
        <dbReference type="EMBL" id="APT89218.1"/>
    </source>
</evidence>
<dbReference type="InterPro" id="IPR011078">
    <property type="entry name" value="PyrdxlP_homeostasis"/>
</dbReference>
<dbReference type="InterPro" id="IPR001608">
    <property type="entry name" value="Ala_racemase_N"/>
</dbReference>
<evidence type="ECO:0000256" key="1">
    <source>
        <dbReference type="ARBA" id="ARBA00022898"/>
    </source>
</evidence>
<evidence type="ECO:0000313" key="7">
    <source>
        <dbReference type="Proteomes" id="UP000185434"/>
    </source>
</evidence>
<dbReference type="PROSITE" id="PS01211">
    <property type="entry name" value="UPF0001"/>
    <property type="match status" value="1"/>
</dbReference>
<dbReference type="PANTHER" id="PTHR10146:SF14">
    <property type="entry name" value="PYRIDOXAL PHOSPHATE HOMEOSTASIS PROTEIN"/>
    <property type="match status" value="1"/>
</dbReference>
<name>A0A1L7CTX3_9CORY</name>
<comment type="cofactor">
    <cofactor evidence="3">
        <name>pyridoxal 5'-phosphate</name>
        <dbReference type="ChEBI" id="CHEBI:597326"/>
    </cofactor>
</comment>
<dbReference type="NCBIfam" id="TIGR00044">
    <property type="entry name" value="YggS family pyridoxal phosphate-dependent enzyme"/>
    <property type="match status" value="1"/>
</dbReference>
<dbReference type="HAMAP" id="MF_02087">
    <property type="entry name" value="PLP_homeostasis"/>
    <property type="match status" value="1"/>
</dbReference>
<dbReference type="SUPFAM" id="SSF51419">
    <property type="entry name" value="PLP-binding barrel"/>
    <property type="match status" value="1"/>
</dbReference>
<feature type="modified residue" description="N6-(pyridoxal phosphate)lysine" evidence="2 3">
    <location>
        <position position="47"/>
    </location>
</feature>
<dbReference type="AlphaFoldDB" id="A0A1L7CTX3"/>